<dbReference type="PROSITE" id="PS51257">
    <property type="entry name" value="PROKAR_LIPOPROTEIN"/>
    <property type="match status" value="1"/>
</dbReference>
<dbReference type="PANTHER" id="PTHR35936:SF17">
    <property type="entry name" value="ARGININE-BINDING EXTRACELLULAR PROTEIN ARTP"/>
    <property type="match status" value="1"/>
</dbReference>
<dbReference type="PANTHER" id="PTHR35936">
    <property type="entry name" value="MEMBRANE-BOUND LYTIC MUREIN TRANSGLYCOSYLASE F"/>
    <property type="match status" value="1"/>
</dbReference>
<proteinExistence type="predicted"/>
<name>A0ABV1GCF7_9FIRM</name>
<dbReference type="Gene3D" id="3.40.190.10">
    <property type="entry name" value="Periplasmic binding protein-like II"/>
    <property type="match status" value="2"/>
</dbReference>
<feature type="chain" id="PRO_5046238939" evidence="2">
    <location>
        <begin position="23"/>
        <end position="297"/>
    </location>
</feature>
<feature type="domain" description="Solute-binding protein family 3/N-terminal" evidence="3">
    <location>
        <begin position="69"/>
        <end position="287"/>
    </location>
</feature>
<evidence type="ECO:0000256" key="2">
    <source>
        <dbReference type="SAM" id="SignalP"/>
    </source>
</evidence>
<comment type="caution">
    <text evidence="4">The sequence shown here is derived from an EMBL/GenBank/DDBJ whole genome shotgun (WGS) entry which is preliminary data.</text>
</comment>
<dbReference type="EMBL" id="JBBMFA010000043">
    <property type="protein sequence ID" value="MEQ2519208.1"/>
    <property type="molecule type" value="Genomic_DNA"/>
</dbReference>
<evidence type="ECO:0000256" key="1">
    <source>
        <dbReference type="ARBA" id="ARBA00022729"/>
    </source>
</evidence>
<evidence type="ECO:0000259" key="3">
    <source>
        <dbReference type="SMART" id="SM00062"/>
    </source>
</evidence>
<evidence type="ECO:0000313" key="4">
    <source>
        <dbReference type="EMBL" id="MEQ2519208.1"/>
    </source>
</evidence>
<dbReference type="RefSeq" id="WP_349214523.1">
    <property type="nucleotide sequence ID" value="NZ_JBBMFA010000043.1"/>
</dbReference>
<keyword evidence="5" id="KW-1185">Reference proteome</keyword>
<keyword evidence="1 2" id="KW-0732">Signal</keyword>
<accession>A0ABV1GCF7</accession>
<organism evidence="4 5">
    <name type="scientific">Ruthenibacterium intestinale</name>
    <dbReference type="NCBI Taxonomy" id="3133163"/>
    <lineage>
        <taxon>Bacteria</taxon>
        <taxon>Bacillati</taxon>
        <taxon>Bacillota</taxon>
        <taxon>Clostridia</taxon>
        <taxon>Eubacteriales</taxon>
        <taxon>Oscillospiraceae</taxon>
        <taxon>Ruthenibacterium</taxon>
    </lineage>
</organism>
<protein>
    <submittedName>
        <fullName evidence="4">Transporter substrate-binding domain-containing protein</fullName>
    </submittedName>
</protein>
<evidence type="ECO:0000313" key="5">
    <source>
        <dbReference type="Proteomes" id="UP001477672"/>
    </source>
</evidence>
<dbReference type="Pfam" id="PF00497">
    <property type="entry name" value="SBP_bac_3"/>
    <property type="match status" value="1"/>
</dbReference>
<dbReference type="SMART" id="SM00062">
    <property type="entry name" value="PBPb"/>
    <property type="match status" value="1"/>
</dbReference>
<sequence>MMKKVAAILAALTMAFSLVACGGEPTVNSDVSMETGSTSAGSASAADSTSAVEGNVAEHTVEAIQERGKLIVATESQYAPFEFKDVEGNIVGLDPSIMQALADDLGVELEIMDIAFDGVVPAVQSGAADIALAGLSATEERKQSIDFSDLYFEGGQVLLVPAGQEETYTQISDLDGKTIATQKGTVQQTLLEEQFPNVTANLLPQFPAAVMELVAGNCEAVLIDKVSAEQYVKNYEGIGISTLVIESDESGFCAGVMKGNTSLQEFINEKIAEYEESGKISEWYVEAMEKTSELGIE</sequence>
<dbReference type="SUPFAM" id="SSF53850">
    <property type="entry name" value="Periplasmic binding protein-like II"/>
    <property type="match status" value="1"/>
</dbReference>
<dbReference type="Proteomes" id="UP001477672">
    <property type="component" value="Unassembled WGS sequence"/>
</dbReference>
<feature type="signal peptide" evidence="2">
    <location>
        <begin position="1"/>
        <end position="22"/>
    </location>
</feature>
<gene>
    <name evidence="4" type="ORF">WMO24_01965</name>
</gene>
<reference evidence="4 5" key="1">
    <citation type="submission" date="2024-03" db="EMBL/GenBank/DDBJ databases">
        <title>Human intestinal bacterial collection.</title>
        <authorList>
            <person name="Pauvert C."/>
            <person name="Hitch T.C.A."/>
            <person name="Clavel T."/>
        </authorList>
    </citation>
    <scope>NUCLEOTIDE SEQUENCE [LARGE SCALE GENOMIC DNA]</scope>
    <source>
        <strain evidence="4 5">CLA-JM-H11</strain>
    </source>
</reference>
<dbReference type="InterPro" id="IPR001638">
    <property type="entry name" value="Solute-binding_3/MltF_N"/>
</dbReference>